<keyword evidence="3" id="KW-1185">Reference proteome</keyword>
<gene>
    <name evidence="2" type="ORF">MPL1_10517</name>
</gene>
<sequence>MSSYLSVMVLIVLFAAVMARMSVLRSQAIEKMQRGLDLLIFIRQVMDSSQKHRGTANAYVQGNDRLRSQLMSIQSGLDRALADGSVEALKNFPQWQSFSDHWPRLKQHVLDKDLKPFHLIRQHNLMIESQLSLFDDVARAHDFHKLMLDNKTRVSELCLDTLHAAETIGQARAIGSGLCVRGKAEGADAMMLDFLRRTLKSHTDELLRELSMINNDKLNQTLRTEAQKIQSLMQVLLSTIEQKILIDGAIQTDSQHYFEIASQPIEALLRLFGLIIDYTRNHYAELY</sequence>
<accession>M7NYT0</accession>
<dbReference type="Proteomes" id="UP000012019">
    <property type="component" value="Unassembled WGS sequence"/>
</dbReference>
<dbReference type="Pfam" id="PF08376">
    <property type="entry name" value="NIT"/>
    <property type="match status" value="1"/>
</dbReference>
<organism evidence="2 3">
    <name type="scientific">Methylophaga lonarensis MPL</name>
    <dbReference type="NCBI Taxonomy" id="1286106"/>
    <lineage>
        <taxon>Bacteria</taxon>
        <taxon>Pseudomonadati</taxon>
        <taxon>Pseudomonadota</taxon>
        <taxon>Gammaproteobacteria</taxon>
        <taxon>Thiotrichales</taxon>
        <taxon>Piscirickettsiaceae</taxon>
        <taxon>Methylophaga</taxon>
    </lineage>
</organism>
<evidence type="ECO:0000259" key="1">
    <source>
        <dbReference type="Pfam" id="PF08376"/>
    </source>
</evidence>
<name>M7NYT0_9GAMM</name>
<dbReference type="InterPro" id="IPR013587">
    <property type="entry name" value="Nitrate/nitrite_sensing"/>
</dbReference>
<dbReference type="RefSeq" id="WP_009727073.1">
    <property type="nucleotide sequence ID" value="NZ_APHR01000058.1"/>
</dbReference>
<dbReference type="AlphaFoldDB" id="M7NYT0"/>
<dbReference type="PATRIC" id="fig|1286106.3.peg.2106"/>
<feature type="domain" description="Nitrate/nitrite sensing protein" evidence="1">
    <location>
        <begin position="45"/>
        <end position="268"/>
    </location>
</feature>
<proteinExistence type="predicted"/>
<dbReference type="eggNOG" id="COG2202">
    <property type="taxonomic scope" value="Bacteria"/>
</dbReference>
<evidence type="ECO:0000313" key="2">
    <source>
        <dbReference type="EMBL" id="EMR12361.1"/>
    </source>
</evidence>
<reference evidence="2 3" key="1">
    <citation type="journal article" date="2013" name="Genome Announc.">
        <title>Draft Genome Sequence of Methylophaga lonarensis MPLT, a Haloalkaliphilic (Non-Methane-Utilizing) Methylotroph.</title>
        <authorList>
            <person name="Shetty S.A."/>
            <person name="Marathe N.P."/>
            <person name="Munot H."/>
            <person name="Antony C.P."/>
            <person name="Dhotre D.P."/>
            <person name="Murrell J.C."/>
            <person name="Shouche Y.S."/>
        </authorList>
    </citation>
    <scope>NUCLEOTIDE SEQUENCE [LARGE SCALE GENOMIC DNA]</scope>
    <source>
        <strain evidence="2 3">MPL</strain>
    </source>
</reference>
<dbReference type="OrthoDB" id="9180266at2"/>
<protein>
    <recommendedName>
        <fullName evidence="1">Nitrate/nitrite sensing protein domain-containing protein</fullName>
    </recommendedName>
</protein>
<dbReference type="STRING" id="1286106.MPL1_10517"/>
<comment type="caution">
    <text evidence="2">The sequence shown here is derived from an EMBL/GenBank/DDBJ whole genome shotgun (WGS) entry which is preliminary data.</text>
</comment>
<dbReference type="EMBL" id="APHR01000058">
    <property type="protein sequence ID" value="EMR12361.1"/>
    <property type="molecule type" value="Genomic_DNA"/>
</dbReference>
<evidence type="ECO:0000313" key="3">
    <source>
        <dbReference type="Proteomes" id="UP000012019"/>
    </source>
</evidence>